<dbReference type="EMBL" id="WSEM01000020">
    <property type="protein sequence ID" value="MVQ37858.1"/>
    <property type="molecule type" value="Genomic_DNA"/>
</dbReference>
<protein>
    <submittedName>
        <fullName evidence="1">DUF1836 domain-containing protein</fullName>
    </submittedName>
</protein>
<evidence type="ECO:0000313" key="1">
    <source>
        <dbReference type="EMBL" id="MVQ37858.1"/>
    </source>
</evidence>
<dbReference type="PANTHER" id="PTHR40056:SF1">
    <property type="entry name" value="DUF1836 DOMAIN-CONTAINING PROTEIN"/>
    <property type="match status" value="1"/>
</dbReference>
<dbReference type="Pfam" id="PF08876">
    <property type="entry name" value="DUF1836"/>
    <property type="match status" value="1"/>
</dbReference>
<accession>A0ABW9UGL6</accession>
<name>A0ABW9UGL6_9BACL</name>
<organism evidence="1 2">
    <name type="scientific">Paenibacillus anseongense</name>
    <dbReference type="NCBI Taxonomy" id="2682845"/>
    <lineage>
        <taxon>Bacteria</taxon>
        <taxon>Bacillati</taxon>
        <taxon>Bacillota</taxon>
        <taxon>Bacilli</taxon>
        <taxon>Bacillales</taxon>
        <taxon>Paenibacillaceae</taxon>
        <taxon>Paenibacillus</taxon>
    </lineage>
</organism>
<dbReference type="Proteomes" id="UP000467637">
    <property type="component" value="Unassembled WGS sequence"/>
</dbReference>
<dbReference type="InterPro" id="IPR014975">
    <property type="entry name" value="DUF1836"/>
</dbReference>
<reference evidence="1 2" key="1">
    <citation type="submission" date="2019-12" db="EMBL/GenBank/DDBJ databases">
        <authorList>
            <person name="Huq M.A."/>
        </authorList>
    </citation>
    <scope>NUCLEOTIDE SEQUENCE [LARGE SCALE GENOMIC DNA]</scope>
    <source>
        <strain evidence="1 2">MAH-34</strain>
    </source>
</reference>
<dbReference type="PANTHER" id="PTHR40056">
    <property type="entry name" value="HYPOTHETICAL CYTOSOLIC PROTEIN"/>
    <property type="match status" value="1"/>
</dbReference>
<sequence>MKSFLLTWPKPYFIISSYELFNHRRGDVNMETLTFRRKDMADLMLSLSGHLEKSPLAILQDTWRIQHENDLEQGKSMSAFLSTTLPPLIEKMIKSAIKPAFSLSDIVALGTQVEFTQFSVTSIQNWVKRDFKELIGLPEDGKKYSLQQVALFFIIEDLRSSLDYDSIRKLFHILFSSTSYSCAEQTITPLKFYSIYSELYEVLDARYRNYVGNSQDFISKWDQMLDEAAHEYAVSHCPHANAKEQEMLKNAIHVAIISVHSSSFNSLARRYVNGMVFLHSFK</sequence>
<proteinExistence type="predicted"/>
<evidence type="ECO:0000313" key="2">
    <source>
        <dbReference type="Proteomes" id="UP000467637"/>
    </source>
</evidence>
<keyword evidence="2" id="KW-1185">Reference proteome</keyword>
<comment type="caution">
    <text evidence="1">The sequence shown here is derived from an EMBL/GenBank/DDBJ whole genome shotgun (WGS) entry which is preliminary data.</text>
</comment>
<gene>
    <name evidence="1" type="ORF">GON05_24865</name>
</gene>